<sequence length="297" mass="32578">MTALQRREDAAHPSADIRGGKALNLWRDATGIRRTWLDHGLSTRPADRLTAERSLIAIYAKAGRPRPGFVWVDSPGRAMALVAGRPTLQELSGRLRDPDPHRPPPRASDVAMAASRLRAALNARVHADPGVPKERKGKSREHWPPLPPLEALNAGVPLGVVLRQGVHDSLHRSLAHGFRAHVLSGLRTLGGGPVPVCWYGQQDAAWIAYYDVLHRLGLARFGPAEFEHLGHWAALARSCGWWWPGDDVCVVVERPELVRTEAVPGSWHDEVRLRPDGVRYRDGWSPATGALMDAAAA</sequence>
<dbReference type="EMBL" id="BAABAS010000003">
    <property type="protein sequence ID" value="GAA4225365.1"/>
    <property type="molecule type" value="Genomic_DNA"/>
</dbReference>
<feature type="compositionally biased region" description="Basic and acidic residues" evidence="1">
    <location>
        <begin position="93"/>
        <end position="102"/>
    </location>
</feature>
<feature type="domain" description="DUF6745" evidence="2">
    <location>
        <begin position="199"/>
        <end position="259"/>
    </location>
</feature>
<accession>A0ABP8BUE5</accession>
<keyword evidence="4" id="KW-1185">Reference proteome</keyword>
<gene>
    <name evidence="3" type="ORF">GCM10022254_07140</name>
</gene>
<reference evidence="4" key="1">
    <citation type="journal article" date="2019" name="Int. J. Syst. Evol. Microbiol.">
        <title>The Global Catalogue of Microorganisms (GCM) 10K type strain sequencing project: providing services to taxonomists for standard genome sequencing and annotation.</title>
        <authorList>
            <consortium name="The Broad Institute Genomics Platform"/>
            <consortium name="The Broad Institute Genome Sequencing Center for Infectious Disease"/>
            <person name="Wu L."/>
            <person name="Ma J."/>
        </authorList>
    </citation>
    <scope>NUCLEOTIDE SEQUENCE [LARGE SCALE GENOMIC DNA]</scope>
    <source>
        <strain evidence="4">JCM 17440</strain>
    </source>
</reference>
<feature type="region of interest" description="Disordered" evidence="1">
    <location>
        <begin position="124"/>
        <end position="144"/>
    </location>
</feature>
<dbReference type="Proteomes" id="UP001501710">
    <property type="component" value="Unassembled WGS sequence"/>
</dbReference>
<proteinExistence type="predicted"/>
<evidence type="ECO:0000259" key="2">
    <source>
        <dbReference type="Pfam" id="PF20530"/>
    </source>
</evidence>
<dbReference type="RefSeq" id="WP_344889472.1">
    <property type="nucleotide sequence ID" value="NZ_BAABAS010000003.1"/>
</dbReference>
<dbReference type="Pfam" id="PF20530">
    <property type="entry name" value="DUF6745"/>
    <property type="match status" value="1"/>
</dbReference>
<comment type="caution">
    <text evidence="3">The sequence shown here is derived from an EMBL/GenBank/DDBJ whole genome shotgun (WGS) entry which is preliminary data.</text>
</comment>
<evidence type="ECO:0000313" key="3">
    <source>
        <dbReference type="EMBL" id="GAA4225365.1"/>
    </source>
</evidence>
<dbReference type="InterPro" id="IPR046633">
    <property type="entry name" value="DUF6745"/>
</dbReference>
<feature type="compositionally biased region" description="Basic and acidic residues" evidence="1">
    <location>
        <begin position="125"/>
        <end position="134"/>
    </location>
</feature>
<organism evidence="3 4">
    <name type="scientific">Actinomadura meridiana</name>
    <dbReference type="NCBI Taxonomy" id="559626"/>
    <lineage>
        <taxon>Bacteria</taxon>
        <taxon>Bacillati</taxon>
        <taxon>Actinomycetota</taxon>
        <taxon>Actinomycetes</taxon>
        <taxon>Streptosporangiales</taxon>
        <taxon>Thermomonosporaceae</taxon>
        <taxon>Actinomadura</taxon>
    </lineage>
</organism>
<feature type="region of interest" description="Disordered" evidence="1">
    <location>
        <begin position="91"/>
        <end position="110"/>
    </location>
</feature>
<name>A0ABP8BUE5_9ACTN</name>
<evidence type="ECO:0000256" key="1">
    <source>
        <dbReference type="SAM" id="MobiDB-lite"/>
    </source>
</evidence>
<protein>
    <recommendedName>
        <fullName evidence="2">DUF6745 domain-containing protein</fullName>
    </recommendedName>
</protein>
<evidence type="ECO:0000313" key="4">
    <source>
        <dbReference type="Proteomes" id="UP001501710"/>
    </source>
</evidence>